<comment type="subcellular location">
    <subcellularLocation>
        <location evidence="1">Membrane</location>
        <topology evidence="1">Single-pass membrane protein</topology>
    </subcellularLocation>
</comment>
<name>A0A923NLI8_9FIRM</name>
<protein>
    <submittedName>
        <fullName evidence="7">LemA family protein</fullName>
    </submittedName>
</protein>
<organism evidence="7 8">
    <name type="scientific">Zhenpiania hominis</name>
    <dbReference type="NCBI Taxonomy" id="2763644"/>
    <lineage>
        <taxon>Bacteria</taxon>
        <taxon>Bacillati</taxon>
        <taxon>Bacillota</taxon>
        <taxon>Clostridia</taxon>
        <taxon>Peptostreptococcales</taxon>
        <taxon>Anaerovoracaceae</taxon>
        <taxon>Zhenpiania</taxon>
    </lineage>
</organism>
<evidence type="ECO:0000256" key="2">
    <source>
        <dbReference type="ARBA" id="ARBA00008854"/>
    </source>
</evidence>
<accession>A0A923NLI8</accession>
<keyword evidence="3 6" id="KW-0812">Transmembrane</keyword>
<comment type="similarity">
    <text evidence="2">Belongs to the LemA family.</text>
</comment>
<dbReference type="Proteomes" id="UP000602647">
    <property type="component" value="Unassembled WGS sequence"/>
</dbReference>
<dbReference type="InterPro" id="IPR007156">
    <property type="entry name" value="MamQ_LemA"/>
</dbReference>
<keyword evidence="5 6" id="KW-0472">Membrane</keyword>
<dbReference type="SUPFAM" id="SSF140478">
    <property type="entry name" value="LemA-like"/>
    <property type="match status" value="1"/>
</dbReference>
<dbReference type="EMBL" id="JACRYT010000018">
    <property type="protein sequence ID" value="MBC6680739.1"/>
    <property type="molecule type" value="Genomic_DNA"/>
</dbReference>
<dbReference type="PANTHER" id="PTHR34478">
    <property type="entry name" value="PROTEIN LEMA"/>
    <property type="match status" value="1"/>
</dbReference>
<dbReference type="RefSeq" id="WP_187303837.1">
    <property type="nucleotide sequence ID" value="NZ_JACRYT010000018.1"/>
</dbReference>
<dbReference type="Gene3D" id="1.20.1440.20">
    <property type="entry name" value="LemA-like domain"/>
    <property type="match status" value="1"/>
</dbReference>
<evidence type="ECO:0000256" key="4">
    <source>
        <dbReference type="ARBA" id="ARBA00022989"/>
    </source>
</evidence>
<keyword evidence="8" id="KW-1185">Reference proteome</keyword>
<evidence type="ECO:0000256" key="1">
    <source>
        <dbReference type="ARBA" id="ARBA00004167"/>
    </source>
</evidence>
<evidence type="ECO:0000313" key="7">
    <source>
        <dbReference type="EMBL" id="MBC6680739.1"/>
    </source>
</evidence>
<proteinExistence type="inferred from homology"/>
<dbReference type="PANTHER" id="PTHR34478:SF1">
    <property type="entry name" value="PROTEIN LEMA"/>
    <property type="match status" value="1"/>
</dbReference>
<dbReference type="Pfam" id="PF04011">
    <property type="entry name" value="LemA"/>
    <property type="match status" value="1"/>
</dbReference>
<evidence type="ECO:0000256" key="5">
    <source>
        <dbReference type="ARBA" id="ARBA00023136"/>
    </source>
</evidence>
<comment type="caution">
    <text evidence="7">The sequence shown here is derived from an EMBL/GenBank/DDBJ whole genome shotgun (WGS) entry which is preliminary data.</text>
</comment>
<dbReference type="AlphaFoldDB" id="A0A923NLI8"/>
<gene>
    <name evidence="7" type="ORF">H9L42_12995</name>
</gene>
<dbReference type="GO" id="GO:0016020">
    <property type="term" value="C:membrane"/>
    <property type="evidence" value="ECO:0007669"/>
    <property type="project" value="UniProtKB-SubCell"/>
</dbReference>
<evidence type="ECO:0000256" key="6">
    <source>
        <dbReference type="SAM" id="Phobius"/>
    </source>
</evidence>
<feature type="transmembrane region" description="Helical" evidence="6">
    <location>
        <begin position="6"/>
        <end position="23"/>
    </location>
</feature>
<reference evidence="7" key="1">
    <citation type="submission" date="2020-08" db="EMBL/GenBank/DDBJ databases">
        <title>Genome public.</title>
        <authorList>
            <person name="Liu C."/>
            <person name="Sun Q."/>
        </authorList>
    </citation>
    <scope>NUCLEOTIDE SEQUENCE</scope>
    <source>
        <strain evidence="7">BX12</strain>
    </source>
</reference>
<keyword evidence="4 6" id="KW-1133">Transmembrane helix</keyword>
<evidence type="ECO:0000313" key="8">
    <source>
        <dbReference type="Proteomes" id="UP000602647"/>
    </source>
</evidence>
<evidence type="ECO:0000256" key="3">
    <source>
        <dbReference type="ARBA" id="ARBA00022692"/>
    </source>
</evidence>
<dbReference type="InterPro" id="IPR023353">
    <property type="entry name" value="LemA-like_dom_sf"/>
</dbReference>
<sequence length="175" mass="20082">MSSISIVAAIFLLAAVFAFWLIMSYKGFVRLRNSAEEAFLTTEVYMKRRRELLSRFVKLAEKSPGGDDWRDILRNVSDAVQLAEAAQSADERILCESAVAETIETLFFALDMDEKRKKDKSYLRLRRQIEEADRNIAHVGSFYNRIAGTMNKRIHMFPSSVVAKMFHFTSYPLIG</sequence>